<dbReference type="SUPFAM" id="SSF55073">
    <property type="entry name" value="Nucleotide cyclase"/>
    <property type="match status" value="1"/>
</dbReference>
<organism evidence="4 5">
    <name type="scientific">Blastococcus haudaquaticus</name>
    <dbReference type="NCBI Taxonomy" id="1938745"/>
    <lineage>
        <taxon>Bacteria</taxon>
        <taxon>Bacillati</taxon>
        <taxon>Actinomycetota</taxon>
        <taxon>Actinomycetes</taxon>
        <taxon>Geodermatophilales</taxon>
        <taxon>Geodermatophilaceae</taxon>
        <taxon>Blastococcus</taxon>
    </lineage>
</organism>
<dbReference type="SUPFAM" id="SSF141868">
    <property type="entry name" value="EAL domain-like"/>
    <property type="match status" value="1"/>
</dbReference>
<dbReference type="InterPro" id="IPR000160">
    <property type="entry name" value="GGDEF_dom"/>
</dbReference>
<keyword evidence="1" id="KW-1133">Transmembrane helix</keyword>
<dbReference type="CDD" id="cd01949">
    <property type="entry name" value="GGDEF"/>
    <property type="match status" value="1"/>
</dbReference>
<protein>
    <submittedName>
        <fullName evidence="4">Diguanylate cyclase/phosphodiesterase</fullName>
    </submittedName>
</protein>
<accession>A0A286H0I7</accession>
<dbReference type="InterPro" id="IPR052155">
    <property type="entry name" value="Biofilm_reg_signaling"/>
</dbReference>
<evidence type="ECO:0000259" key="2">
    <source>
        <dbReference type="PROSITE" id="PS50883"/>
    </source>
</evidence>
<dbReference type="EMBL" id="OCNK01000003">
    <property type="protein sequence ID" value="SOE01308.1"/>
    <property type="molecule type" value="Genomic_DNA"/>
</dbReference>
<evidence type="ECO:0000259" key="3">
    <source>
        <dbReference type="PROSITE" id="PS50887"/>
    </source>
</evidence>
<feature type="transmembrane region" description="Helical" evidence="1">
    <location>
        <begin position="25"/>
        <end position="45"/>
    </location>
</feature>
<keyword evidence="1" id="KW-0812">Transmembrane</keyword>
<dbReference type="PANTHER" id="PTHR44757">
    <property type="entry name" value="DIGUANYLATE CYCLASE DGCP"/>
    <property type="match status" value="1"/>
</dbReference>
<gene>
    <name evidence="4" type="ORF">SAMN06272739_3080</name>
</gene>
<dbReference type="Gene3D" id="3.20.20.450">
    <property type="entry name" value="EAL domain"/>
    <property type="match status" value="1"/>
</dbReference>
<keyword evidence="5" id="KW-1185">Reference proteome</keyword>
<dbReference type="Pfam" id="PF00990">
    <property type="entry name" value="GGDEF"/>
    <property type="match status" value="1"/>
</dbReference>
<dbReference type="OrthoDB" id="23692at2"/>
<feature type="transmembrane region" description="Helical" evidence="1">
    <location>
        <begin position="277"/>
        <end position="298"/>
    </location>
</feature>
<dbReference type="SMART" id="SM00052">
    <property type="entry name" value="EAL"/>
    <property type="match status" value="1"/>
</dbReference>
<keyword evidence="1" id="KW-0472">Membrane</keyword>
<dbReference type="PROSITE" id="PS50887">
    <property type="entry name" value="GGDEF"/>
    <property type="match status" value="1"/>
</dbReference>
<proteinExistence type="predicted"/>
<dbReference type="InterPro" id="IPR029787">
    <property type="entry name" value="Nucleotide_cyclase"/>
</dbReference>
<evidence type="ECO:0000313" key="5">
    <source>
        <dbReference type="Proteomes" id="UP000219482"/>
    </source>
</evidence>
<feature type="transmembrane region" description="Helical" evidence="1">
    <location>
        <begin position="51"/>
        <end position="73"/>
    </location>
</feature>
<dbReference type="AlphaFoldDB" id="A0A286H0I7"/>
<feature type="transmembrane region" description="Helical" evidence="1">
    <location>
        <begin position="248"/>
        <end position="265"/>
    </location>
</feature>
<dbReference type="RefSeq" id="WP_143278475.1">
    <property type="nucleotide sequence ID" value="NZ_OCNK01000003.1"/>
</dbReference>
<sequence>MRTKRPRDAEGTAARVRGAERPLRIVRVLAVLFAGTWAAGLAAGALGATGIGALLASSGKLVFFVGLVAILVVRGFGAREDRGSWWLLAGAVASYFAGALAFEMYYRFLPVAPRPSWSDLGYMAFYPLAFAALLVMLRTRLRRLTAATWLDCLVTGLTAAAFAAAVALGALVRETDGALGAILAGVAYPIADLLLLSLLAGGLVVIGRGAGASWWWLAGGVALFVVTDTVYSYQVVHGLYTVGGPLDVAWSGAFLCLGLAACQRGRSGTATGLEGRLAIVVPGVCALAAVGLLFWGYLRGGDPIAGVLALGAVLAALARTGLTFRDVRALADSRRQARTDELTGLPNRRSVFEALQAANGRLRAGESVAVLVLDLDRFKEINDSLGHAVGDALLRQVGPRLARELRSEDVLARLGGDEFVVLASDLDDADAGALAKRLLTQLRQPFRVGSMTLTVDASVGVAIGPEHSVTAEELLQLADLAMYSAKAGRGGVAVYDDERDGSGRHRLEAVEQLRAGISGGQLVLHYQPKLALGTGEVEGVEALVRWEHPTRGLVYPDQFIELAESAGLMASLTTRVVELALAQCRSWADQGRWLTVAVNVSPSNLVDEQFPGEVARLLAAHDLPSGVLTLEVTESILMEDRDRAVGVLTRLRDAGVGVSIDDYGTGYSSLAYLATLPVTELKLDRAFVGEMAGSPRAESIVTSTLQLAHAMGLSFVAEGVEDQGTLDTLTFLGCDVVQGYHVSRPLPPEQLWAWLSERASEELAVL</sequence>
<dbReference type="Proteomes" id="UP000219482">
    <property type="component" value="Unassembled WGS sequence"/>
</dbReference>
<dbReference type="Gene3D" id="3.30.70.270">
    <property type="match status" value="1"/>
</dbReference>
<evidence type="ECO:0000256" key="1">
    <source>
        <dbReference type="SAM" id="Phobius"/>
    </source>
</evidence>
<dbReference type="CDD" id="cd01948">
    <property type="entry name" value="EAL"/>
    <property type="match status" value="1"/>
</dbReference>
<dbReference type="Pfam" id="PF00563">
    <property type="entry name" value="EAL"/>
    <property type="match status" value="1"/>
</dbReference>
<feature type="transmembrane region" description="Helical" evidence="1">
    <location>
        <begin position="149"/>
        <end position="172"/>
    </location>
</feature>
<feature type="transmembrane region" description="Helical" evidence="1">
    <location>
        <begin position="214"/>
        <end position="236"/>
    </location>
</feature>
<feature type="transmembrane region" description="Helical" evidence="1">
    <location>
        <begin position="120"/>
        <end position="137"/>
    </location>
</feature>
<dbReference type="InterPro" id="IPR001633">
    <property type="entry name" value="EAL_dom"/>
</dbReference>
<reference evidence="5" key="1">
    <citation type="submission" date="2017-09" db="EMBL/GenBank/DDBJ databases">
        <authorList>
            <person name="Varghese N."/>
            <person name="Submissions S."/>
        </authorList>
    </citation>
    <scope>NUCLEOTIDE SEQUENCE [LARGE SCALE GENOMIC DNA]</scope>
    <source>
        <strain evidence="5">DSM 44270</strain>
    </source>
</reference>
<feature type="domain" description="GGDEF" evidence="3">
    <location>
        <begin position="366"/>
        <end position="497"/>
    </location>
</feature>
<dbReference type="InterPro" id="IPR035919">
    <property type="entry name" value="EAL_sf"/>
</dbReference>
<feature type="transmembrane region" description="Helical" evidence="1">
    <location>
        <begin position="178"/>
        <end position="207"/>
    </location>
</feature>
<dbReference type="SMART" id="SM00267">
    <property type="entry name" value="GGDEF"/>
    <property type="match status" value="1"/>
</dbReference>
<dbReference type="InterPro" id="IPR043128">
    <property type="entry name" value="Rev_trsase/Diguanyl_cyclase"/>
</dbReference>
<feature type="domain" description="EAL" evidence="2">
    <location>
        <begin position="506"/>
        <end position="759"/>
    </location>
</feature>
<dbReference type="PANTHER" id="PTHR44757:SF2">
    <property type="entry name" value="BIOFILM ARCHITECTURE MAINTENANCE PROTEIN MBAA"/>
    <property type="match status" value="1"/>
</dbReference>
<name>A0A286H0I7_9ACTN</name>
<dbReference type="PROSITE" id="PS50883">
    <property type="entry name" value="EAL"/>
    <property type="match status" value="1"/>
</dbReference>
<evidence type="ECO:0000313" key="4">
    <source>
        <dbReference type="EMBL" id="SOE01308.1"/>
    </source>
</evidence>
<dbReference type="NCBIfam" id="TIGR00254">
    <property type="entry name" value="GGDEF"/>
    <property type="match status" value="1"/>
</dbReference>
<feature type="transmembrane region" description="Helical" evidence="1">
    <location>
        <begin position="85"/>
        <end position="108"/>
    </location>
</feature>